<dbReference type="PROSITE" id="PS51257">
    <property type="entry name" value="PROKAR_LIPOPROTEIN"/>
    <property type="match status" value="1"/>
</dbReference>
<feature type="signal peptide" evidence="1">
    <location>
        <begin position="1"/>
        <end position="29"/>
    </location>
</feature>
<dbReference type="EMBL" id="CP147846">
    <property type="protein sequence ID" value="WXG67754.1"/>
    <property type="molecule type" value="Genomic_DNA"/>
</dbReference>
<reference evidence="2 3" key="1">
    <citation type="submission" date="2024-03" db="EMBL/GenBank/DDBJ databases">
        <title>Natural products discovery in diverse microorganisms through a two-stage MS feature dereplication strategy.</title>
        <authorList>
            <person name="Zhang R."/>
        </authorList>
    </citation>
    <scope>NUCLEOTIDE SEQUENCE [LARGE SCALE GENOMIC DNA]</scope>
    <source>
        <strain evidence="2 3">18930</strain>
    </source>
</reference>
<sequence length="214" mass="21745">MNINRTVVCSGFAGIAVVLIAGCTSTASTQDSVDAAASSVASAANVAASSANQAAEQARTAIEEATESATQLRPDLGGSLEVDVEVGDCILASGTLDDAAALPAPCGTPASNYRVIGKAPTNAECVSDADSYYYEELAIGGEQGALCLDVDWVIGECMDISGDIAQRVPCDGGTAPRERATEIVLDAVDADSCPDGGYAHPERKFTVCTETLTS</sequence>
<evidence type="ECO:0000313" key="2">
    <source>
        <dbReference type="EMBL" id="WXG67754.1"/>
    </source>
</evidence>
<keyword evidence="3" id="KW-1185">Reference proteome</keyword>
<protein>
    <recommendedName>
        <fullName evidence="4">LppU protein</fullName>
    </recommendedName>
</protein>
<name>A0ABZ2PFK7_9NOCA</name>
<dbReference type="RefSeq" id="WP_338887509.1">
    <property type="nucleotide sequence ID" value="NZ_CP147846.1"/>
</dbReference>
<gene>
    <name evidence="2" type="ORF">WDS16_21410</name>
</gene>
<evidence type="ECO:0000256" key="1">
    <source>
        <dbReference type="SAM" id="SignalP"/>
    </source>
</evidence>
<feature type="chain" id="PRO_5046252854" description="LppU protein" evidence="1">
    <location>
        <begin position="30"/>
        <end position="214"/>
    </location>
</feature>
<evidence type="ECO:0000313" key="3">
    <source>
        <dbReference type="Proteomes" id="UP001432000"/>
    </source>
</evidence>
<proteinExistence type="predicted"/>
<evidence type="ECO:0008006" key="4">
    <source>
        <dbReference type="Google" id="ProtNLM"/>
    </source>
</evidence>
<organism evidence="2 3">
    <name type="scientific">Rhodococcus sovatensis</name>
    <dbReference type="NCBI Taxonomy" id="1805840"/>
    <lineage>
        <taxon>Bacteria</taxon>
        <taxon>Bacillati</taxon>
        <taxon>Actinomycetota</taxon>
        <taxon>Actinomycetes</taxon>
        <taxon>Mycobacteriales</taxon>
        <taxon>Nocardiaceae</taxon>
        <taxon>Rhodococcus</taxon>
    </lineage>
</organism>
<dbReference type="Proteomes" id="UP001432000">
    <property type="component" value="Chromosome"/>
</dbReference>
<keyword evidence="1" id="KW-0732">Signal</keyword>
<accession>A0ABZ2PFK7</accession>